<dbReference type="PANTHER" id="PTHR47331:SF1">
    <property type="entry name" value="GAG-LIKE PROTEIN"/>
    <property type="match status" value="1"/>
</dbReference>
<dbReference type="Gene3D" id="1.10.340.70">
    <property type="match status" value="1"/>
</dbReference>
<accession>A0AAV1LLX4</accession>
<dbReference type="CDD" id="cd01644">
    <property type="entry name" value="RT_pepA17"/>
    <property type="match status" value="1"/>
</dbReference>
<evidence type="ECO:0000256" key="1">
    <source>
        <dbReference type="ARBA" id="ARBA00022801"/>
    </source>
</evidence>
<dbReference type="Gene3D" id="2.40.70.10">
    <property type="entry name" value="Acid Proteases"/>
    <property type="match status" value="1"/>
</dbReference>
<name>A0AAV1LLX4_9NEOP</name>
<keyword evidence="1" id="KW-0378">Hydrolase</keyword>
<gene>
    <name evidence="4" type="ORF">PARMNEM_LOCUS14620</name>
</gene>
<dbReference type="GO" id="GO:0004190">
    <property type="term" value="F:aspartic-type endopeptidase activity"/>
    <property type="evidence" value="ECO:0007669"/>
    <property type="project" value="InterPro"/>
</dbReference>
<dbReference type="GO" id="GO:0071897">
    <property type="term" value="P:DNA biosynthetic process"/>
    <property type="evidence" value="ECO:0007669"/>
    <property type="project" value="UniProtKB-ARBA"/>
</dbReference>
<dbReference type="InterPro" id="IPR043502">
    <property type="entry name" value="DNA/RNA_pol_sf"/>
</dbReference>
<dbReference type="PROSITE" id="PS50175">
    <property type="entry name" value="ASP_PROT_RETROV"/>
    <property type="match status" value="1"/>
</dbReference>
<dbReference type="GO" id="GO:0003676">
    <property type="term" value="F:nucleic acid binding"/>
    <property type="evidence" value="ECO:0007669"/>
    <property type="project" value="InterPro"/>
</dbReference>
<protein>
    <recommendedName>
        <fullName evidence="6">Endonuclease</fullName>
    </recommendedName>
</protein>
<dbReference type="PANTHER" id="PTHR47331">
    <property type="entry name" value="PHD-TYPE DOMAIN-CONTAINING PROTEIN"/>
    <property type="match status" value="1"/>
</dbReference>
<dbReference type="Gene3D" id="3.30.420.10">
    <property type="entry name" value="Ribonuclease H-like superfamily/Ribonuclease H"/>
    <property type="match status" value="1"/>
</dbReference>
<comment type="caution">
    <text evidence="4">The sequence shown here is derived from an EMBL/GenBank/DDBJ whole genome shotgun (WGS) entry which is preliminary data.</text>
</comment>
<dbReference type="InterPro" id="IPR041588">
    <property type="entry name" value="Integrase_H2C2"/>
</dbReference>
<dbReference type="InterPro" id="IPR001584">
    <property type="entry name" value="Integrase_cat-core"/>
</dbReference>
<dbReference type="InterPro" id="IPR008042">
    <property type="entry name" value="Retrotrans_Pao"/>
</dbReference>
<dbReference type="InterPro" id="IPR021109">
    <property type="entry name" value="Peptidase_aspartic_dom_sf"/>
</dbReference>
<dbReference type="GO" id="GO:0015074">
    <property type="term" value="P:DNA integration"/>
    <property type="evidence" value="ECO:0007669"/>
    <property type="project" value="InterPro"/>
</dbReference>
<evidence type="ECO:0008006" key="6">
    <source>
        <dbReference type="Google" id="ProtNLM"/>
    </source>
</evidence>
<evidence type="ECO:0000259" key="2">
    <source>
        <dbReference type="PROSITE" id="PS50175"/>
    </source>
</evidence>
<reference evidence="4 5" key="1">
    <citation type="submission" date="2023-11" db="EMBL/GenBank/DDBJ databases">
        <authorList>
            <person name="Hedman E."/>
            <person name="Englund M."/>
            <person name="Stromberg M."/>
            <person name="Nyberg Akerstrom W."/>
            <person name="Nylinder S."/>
            <person name="Jareborg N."/>
            <person name="Kallberg Y."/>
            <person name="Kronander E."/>
        </authorList>
    </citation>
    <scope>NUCLEOTIDE SEQUENCE [LARGE SCALE GENOMIC DNA]</scope>
</reference>
<sequence>MSTERERLAERMDNLIFCQEDLSSRIKKADVNFKKSPKERITKEYIESRLEMLEQLWQEFLSGHKELIKIVPSKELTKSTYFKNEIYDNTEEVYLDYKTMLRSNLSAFADHTLGANQSSTDMVIRNSVKLPKDDLPNYDQFQEFLTNRYRAIEFLPSDSKSNYKVCHPVKVNSMHATNISCPFCSEEHKLSNCKKFCKESVNARRNFVKNNQVCFCCLGNNHSAKICRYQIKCNVCKRKHHSLLHPVIQPEQNQDSQENTQNLDTKNSSSFVSCISRNKISQHVLLATALVKVLSKTGNLLTIRALLDQGSQSSFVTESTVQMLGLKKTPIKGTISGVGGGNNLISKAMVNLEIRSRIDPNVVIIVKAYVLKSITTLLPATNIESLEWDELPKMTLADPEYYTSNRVDLLLGAEVYSQIIKDGVKKGPYGTPVAQSTTLGWILSGTVNTSRNSSQKIHVMHCQVQDNEMLKKFWELEAEVSIPRLKLLTEEEKQCEKLFAETVQRDEDGRYIVRLPFNTSTPEVGDSLRISEKRLQSLERKFNYNKELKLRYIDVINDYLYLNHMELVKSPDISTKAIYIPHHAVVREDKETTKVRVVNDASCKGSNNKSLNDNLMVGPTLQSDLRHMIMRWRAFPICLSADIIKMYRQVKVHPEDVDYQRILWREDSTEQIKHYRMLRVIFGTACAPYLAVKVLQQVALDDGAEYPLAATRVLQDFYIDDLLTGCHNVEEGVTVYKELRELLSKGGFQLQKWSSNNDELLEKIAEGDRIKGEDAEKGLKLKTDPVLKILGLTWNRNIDSFQYTVTLPTLREPVTKRKIIADIARLFDPLGWIAPTIIQAKIIIQRLWLSGVDWDEEVPNNILNEWITYRKELKLLEKVTISRWLGSKEDATRIELHGFCDASKVAYAAVVYMRVINSDNNIKVSLLTAKTKVAPIKQVSIPRLELCGGVLLSKLLVEVGDVMRITKENWYAWTDSSVVLAWINSHPNKWKTFVANRVSTILECLEPYQWSHIQSKQNPADCASRGLRPPELLQSFLWQNGPELLKEKIITQNKLKHFETNLEEIKVLMVTIEDEFWSRYSSLNKLLRVIAYCRRFLDLLKPKEERHINRILTKDEINQARETCIKESQRASFTEEIKALKRKERIKRSSKILTLNPFLDAKGILRVGGRLNNSNFTEDKKHPILIPKLGFLARLLIDEAHKNTLHGGAQLMLSYLHSKFWVIGVKPLIKAHIRKCTICVKSAASAQNPLMGQLPSFRVTPERPFKKSGVDYAGPINIRTTKGRGFQSYKGYICLFVCMATKAVHIEAVSDLTSKGFLAAFRRFIARRGHCTDLWSDNGTNFVGASRELQSLFKSEQSYLRKEVTESLASTGTTWHFIPPRAPHFGGLWEAAIKSMKFHLKRIIGDHTLTYEELATVLTQVEACLNSRPLSRIGNLSDDFLTPGHFLVGEPLVTVPDYNYETSSISSLRRWQLTQRMLQGFWRRWSNDYINQLQQRYRWKDQTPEPKEGDVVLVKEDDLPPCKWLLGIIVVKHPGKDNITRVVTLRTKNSLLKRPIAKLCVLPTTK</sequence>
<dbReference type="Pfam" id="PF18701">
    <property type="entry name" value="DUF5641"/>
    <property type="match status" value="1"/>
</dbReference>
<dbReference type="SUPFAM" id="SSF56672">
    <property type="entry name" value="DNA/RNA polymerases"/>
    <property type="match status" value="1"/>
</dbReference>
<dbReference type="GO" id="GO:0042575">
    <property type="term" value="C:DNA polymerase complex"/>
    <property type="evidence" value="ECO:0007669"/>
    <property type="project" value="UniProtKB-ARBA"/>
</dbReference>
<organism evidence="4 5">
    <name type="scientific">Parnassius mnemosyne</name>
    <name type="common">clouded apollo</name>
    <dbReference type="NCBI Taxonomy" id="213953"/>
    <lineage>
        <taxon>Eukaryota</taxon>
        <taxon>Metazoa</taxon>
        <taxon>Ecdysozoa</taxon>
        <taxon>Arthropoda</taxon>
        <taxon>Hexapoda</taxon>
        <taxon>Insecta</taxon>
        <taxon>Pterygota</taxon>
        <taxon>Neoptera</taxon>
        <taxon>Endopterygota</taxon>
        <taxon>Lepidoptera</taxon>
        <taxon>Glossata</taxon>
        <taxon>Ditrysia</taxon>
        <taxon>Papilionoidea</taxon>
        <taxon>Papilionidae</taxon>
        <taxon>Parnassiinae</taxon>
        <taxon>Parnassini</taxon>
        <taxon>Parnassius</taxon>
        <taxon>Driopa</taxon>
    </lineage>
</organism>
<dbReference type="InterPro" id="IPR012337">
    <property type="entry name" value="RNaseH-like_sf"/>
</dbReference>
<dbReference type="Proteomes" id="UP001314205">
    <property type="component" value="Unassembled WGS sequence"/>
</dbReference>
<dbReference type="InterPro" id="IPR001995">
    <property type="entry name" value="Peptidase_A2_cat"/>
</dbReference>
<dbReference type="InterPro" id="IPR040676">
    <property type="entry name" value="DUF5641"/>
</dbReference>
<feature type="domain" description="Integrase catalytic" evidence="3">
    <location>
        <begin position="1260"/>
        <end position="1451"/>
    </location>
</feature>
<evidence type="ECO:0000313" key="4">
    <source>
        <dbReference type="EMBL" id="CAK1595087.1"/>
    </source>
</evidence>
<evidence type="ECO:0000259" key="3">
    <source>
        <dbReference type="PROSITE" id="PS50994"/>
    </source>
</evidence>
<keyword evidence="5" id="KW-1185">Reference proteome</keyword>
<dbReference type="PROSITE" id="PS50994">
    <property type="entry name" value="INTEGRASE"/>
    <property type="match status" value="1"/>
</dbReference>
<dbReference type="SUPFAM" id="SSF53098">
    <property type="entry name" value="Ribonuclease H-like"/>
    <property type="match status" value="1"/>
</dbReference>
<dbReference type="EMBL" id="CAVLGL010000091">
    <property type="protein sequence ID" value="CAK1595087.1"/>
    <property type="molecule type" value="Genomic_DNA"/>
</dbReference>
<dbReference type="Pfam" id="PF05380">
    <property type="entry name" value="Peptidase_A17"/>
    <property type="match status" value="1"/>
</dbReference>
<proteinExistence type="predicted"/>
<dbReference type="InterPro" id="IPR036397">
    <property type="entry name" value="RNaseH_sf"/>
</dbReference>
<evidence type="ECO:0000313" key="5">
    <source>
        <dbReference type="Proteomes" id="UP001314205"/>
    </source>
</evidence>
<feature type="domain" description="Peptidase A2" evidence="2">
    <location>
        <begin position="303"/>
        <end position="343"/>
    </location>
</feature>
<dbReference type="GO" id="GO:0006508">
    <property type="term" value="P:proteolysis"/>
    <property type="evidence" value="ECO:0007669"/>
    <property type="project" value="InterPro"/>
</dbReference>
<dbReference type="Pfam" id="PF17921">
    <property type="entry name" value="Integrase_H2C2"/>
    <property type="match status" value="1"/>
</dbReference>